<dbReference type="InterPro" id="IPR007128">
    <property type="entry name" value="PMF1/Nnf1"/>
</dbReference>
<reference evidence="10 11" key="1">
    <citation type="submission" date="2024-11" db="EMBL/GenBank/DDBJ databases">
        <title>Chromosome-level genome assembly of the freshwater bivalve Anodonta woodiana.</title>
        <authorList>
            <person name="Chen X."/>
        </authorList>
    </citation>
    <scope>NUCLEOTIDE SEQUENCE [LARGE SCALE GENOMIC DNA]</scope>
    <source>
        <strain evidence="10">MN2024</strain>
        <tissue evidence="10">Gills</tissue>
    </source>
</reference>
<evidence type="ECO:0000256" key="1">
    <source>
        <dbReference type="ARBA" id="ARBA00004123"/>
    </source>
</evidence>
<evidence type="ECO:0000256" key="7">
    <source>
        <dbReference type="ARBA" id="ARBA00023242"/>
    </source>
</evidence>
<evidence type="ECO:0000256" key="9">
    <source>
        <dbReference type="ARBA" id="ARBA00023328"/>
    </source>
</evidence>
<accession>A0ABD3W146</accession>
<comment type="caution">
    <text evidence="10">The sequence shown here is derived from an EMBL/GenBank/DDBJ whole genome shotgun (WGS) entry which is preliminary data.</text>
</comment>
<keyword evidence="3" id="KW-0158">Chromosome</keyword>
<keyword evidence="6" id="KW-0995">Kinetochore</keyword>
<evidence type="ECO:0000313" key="10">
    <source>
        <dbReference type="EMBL" id="KAL3866458.1"/>
    </source>
</evidence>
<evidence type="ECO:0000256" key="5">
    <source>
        <dbReference type="ARBA" id="ARBA00022776"/>
    </source>
</evidence>
<evidence type="ECO:0000256" key="8">
    <source>
        <dbReference type="ARBA" id="ARBA00023306"/>
    </source>
</evidence>
<dbReference type="EMBL" id="JBJQND010000009">
    <property type="protein sequence ID" value="KAL3866458.1"/>
    <property type="molecule type" value="Genomic_DNA"/>
</dbReference>
<evidence type="ECO:0000256" key="3">
    <source>
        <dbReference type="ARBA" id="ARBA00022454"/>
    </source>
</evidence>
<organism evidence="10 11">
    <name type="scientific">Sinanodonta woodiana</name>
    <name type="common">Chinese pond mussel</name>
    <name type="synonym">Anodonta woodiana</name>
    <dbReference type="NCBI Taxonomy" id="1069815"/>
    <lineage>
        <taxon>Eukaryota</taxon>
        <taxon>Metazoa</taxon>
        <taxon>Spiralia</taxon>
        <taxon>Lophotrochozoa</taxon>
        <taxon>Mollusca</taxon>
        <taxon>Bivalvia</taxon>
        <taxon>Autobranchia</taxon>
        <taxon>Heteroconchia</taxon>
        <taxon>Palaeoheterodonta</taxon>
        <taxon>Unionida</taxon>
        <taxon>Unionoidea</taxon>
        <taxon>Unionidae</taxon>
        <taxon>Unioninae</taxon>
        <taxon>Sinanodonta</taxon>
    </lineage>
</organism>
<keyword evidence="5" id="KW-0498">Mitosis</keyword>
<keyword evidence="7" id="KW-0539">Nucleus</keyword>
<dbReference type="GO" id="GO:0000776">
    <property type="term" value="C:kinetochore"/>
    <property type="evidence" value="ECO:0007669"/>
    <property type="project" value="UniProtKB-KW"/>
</dbReference>
<gene>
    <name evidence="10" type="ORF">ACJMK2_043753</name>
</gene>
<name>A0ABD3W146_SINWO</name>
<dbReference type="PANTHER" id="PTHR15459:SF3">
    <property type="entry name" value="POLYAMINE-MODULATED FACTOR 1"/>
    <property type="match status" value="1"/>
</dbReference>
<sequence>MECSTSSVGGAQAKTDGPARTHMENLKFAVGRTVGKVLSSVKHKHIVKGYSSVEKKSPGTLKKIHEDMINKLSENLKMEIDQMFEEENIQSYMDGLDKLKSCVRDLEKVAWRTSCNPEEDILASIDPMKEKQLVEMEKLLHDLESENKLLKGAVKSRQNLLLETKDKVDRHMEKLRRIVEVEKMIPTEHFIDFVNQYTER</sequence>
<evidence type="ECO:0000313" key="11">
    <source>
        <dbReference type="Proteomes" id="UP001634394"/>
    </source>
</evidence>
<dbReference type="AlphaFoldDB" id="A0ABD3W146"/>
<keyword evidence="4" id="KW-0132">Cell division</keyword>
<evidence type="ECO:0000256" key="2">
    <source>
        <dbReference type="ARBA" id="ARBA00004629"/>
    </source>
</evidence>
<dbReference type="GO" id="GO:0005634">
    <property type="term" value="C:nucleus"/>
    <property type="evidence" value="ECO:0007669"/>
    <property type="project" value="UniProtKB-SubCell"/>
</dbReference>
<evidence type="ECO:0000256" key="4">
    <source>
        <dbReference type="ARBA" id="ARBA00022618"/>
    </source>
</evidence>
<dbReference type="Pfam" id="PF03980">
    <property type="entry name" value="Nnf1"/>
    <property type="match status" value="1"/>
</dbReference>
<proteinExistence type="predicted"/>
<keyword evidence="9" id="KW-0137">Centromere</keyword>
<evidence type="ECO:0000256" key="6">
    <source>
        <dbReference type="ARBA" id="ARBA00022838"/>
    </source>
</evidence>
<keyword evidence="8" id="KW-0131">Cell cycle</keyword>
<keyword evidence="11" id="KW-1185">Reference proteome</keyword>
<dbReference type="Proteomes" id="UP001634394">
    <property type="component" value="Unassembled WGS sequence"/>
</dbReference>
<dbReference type="GO" id="GO:0051301">
    <property type="term" value="P:cell division"/>
    <property type="evidence" value="ECO:0007669"/>
    <property type="project" value="UniProtKB-KW"/>
</dbReference>
<protein>
    <submittedName>
        <fullName evidence="10">Uncharacterized protein</fullName>
    </submittedName>
</protein>
<dbReference type="PANTHER" id="PTHR15459">
    <property type="entry name" value="POLYAMINE-MODULATED FACTOR 1"/>
    <property type="match status" value="1"/>
</dbReference>
<comment type="subcellular location">
    <subcellularLocation>
        <location evidence="2">Chromosome</location>
        <location evidence="2">Centromere</location>
        <location evidence="2">Kinetochore</location>
    </subcellularLocation>
    <subcellularLocation>
        <location evidence="1">Nucleus</location>
    </subcellularLocation>
</comment>